<gene>
    <name evidence="1" type="ORF">ElyMa_000983400</name>
</gene>
<proteinExistence type="predicted"/>
<evidence type="ECO:0000313" key="2">
    <source>
        <dbReference type="Proteomes" id="UP000762676"/>
    </source>
</evidence>
<dbReference type="AlphaFoldDB" id="A0AAV4HHK9"/>
<dbReference type="EMBL" id="BMAT01002015">
    <property type="protein sequence ID" value="GFR97074.1"/>
    <property type="molecule type" value="Genomic_DNA"/>
</dbReference>
<evidence type="ECO:0000313" key="1">
    <source>
        <dbReference type="EMBL" id="GFR97074.1"/>
    </source>
</evidence>
<name>A0AAV4HHK9_9GAST</name>
<comment type="caution">
    <text evidence="1">The sequence shown here is derived from an EMBL/GenBank/DDBJ whole genome shotgun (WGS) entry which is preliminary data.</text>
</comment>
<sequence>MGTNTAFAFRHWKSGMSQYLLNKLERRPYLDKIVCVRFTRGSQKLEYKNDFSDDIKEVEFLRSTFEVQEEPQKPIRRGFPPQKKQEIIKTLLSLMPGTRHAFWNNLPESICI</sequence>
<dbReference type="Proteomes" id="UP000762676">
    <property type="component" value="Unassembled WGS sequence"/>
</dbReference>
<protein>
    <submittedName>
        <fullName evidence="1">U-box domain-containing protein 16</fullName>
    </submittedName>
</protein>
<reference evidence="1 2" key="1">
    <citation type="journal article" date="2021" name="Elife">
        <title>Chloroplast acquisition without the gene transfer in kleptoplastic sea slugs, Plakobranchus ocellatus.</title>
        <authorList>
            <person name="Maeda T."/>
            <person name="Takahashi S."/>
            <person name="Yoshida T."/>
            <person name="Shimamura S."/>
            <person name="Takaki Y."/>
            <person name="Nagai Y."/>
            <person name="Toyoda A."/>
            <person name="Suzuki Y."/>
            <person name="Arimoto A."/>
            <person name="Ishii H."/>
            <person name="Satoh N."/>
            <person name="Nishiyama T."/>
            <person name="Hasebe M."/>
            <person name="Maruyama T."/>
            <person name="Minagawa J."/>
            <person name="Obokata J."/>
            <person name="Shigenobu S."/>
        </authorList>
    </citation>
    <scope>NUCLEOTIDE SEQUENCE [LARGE SCALE GENOMIC DNA]</scope>
</reference>
<keyword evidence="2" id="KW-1185">Reference proteome</keyword>
<organism evidence="1 2">
    <name type="scientific">Elysia marginata</name>
    <dbReference type="NCBI Taxonomy" id="1093978"/>
    <lineage>
        <taxon>Eukaryota</taxon>
        <taxon>Metazoa</taxon>
        <taxon>Spiralia</taxon>
        <taxon>Lophotrochozoa</taxon>
        <taxon>Mollusca</taxon>
        <taxon>Gastropoda</taxon>
        <taxon>Heterobranchia</taxon>
        <taxon>Euthyneura</taxon>
        <taxon>Panpulmonata</taxon>
        <taxon>Sacoglossa</taxon>
        <taxon>Placobranchoidea</taxon>
        <taxon>Plakobranchidae</taxon>
        <taxon>Elysia</taxon>
    </lineage>
</organism>
<accession>A0AAV4HHK9</accession>